<evidence type="ECO:0000313" key="3">
    <source>
        <dbReference type="EMBL" id="OAP60164.1"/>
    </source>
</evidence>
<dbReference type="OrthoDB" id="2157530at2759"/>
<sequence length="762" mass="84249">MNPTDEFRHERLKLYGNFMRLLQIQGGTKKDVISLRITQYAIHRRPPYAAISYTWGPNPHAINTRHHQRGGGVNAPAVMETYTRQIRVNGRPFRVRLNLWNLLYHLRQRGEWRFLWVDALCIDQENLEERNFHVQRMSEIYEKAVLTFVWLGLPSEDRRQARALEFIHEMAVFCRKQHHHNHHHHHHQYPPESSSAFRAKYLVEAYAQRWANLLELCKGNYWTRTWIIQEFVKASRVQVLCGTASLDWVDFEDIVRTVRSITLQSTVTASSLTSSPPMPAFVQQFAQTIPFRLTSRRISHTASTLEDLLLEFYDSKCAERRDKVYGILGIADDCGEDPDAAGSYRGPQPDYSKHILEVYFEVFRYLMQPPPSSVPSPRSRSPMQAIFLAQRALGITQADVESYMALQAIQKPGTGQGQGVSLLTRRLRDFTCPLVPDYVNFIDEVLPGWTSIRDLRQRLEQVDWAKYVGHEVRRKSSRPPAGGTQKSSGSATSIATTASSSSLTTAGISTTTGAGTGTAYVRAPLPADMIENVLHTASHSDEISHLYNYSPPSSSLPSAGPSSAAASSSSLPSSNTTDPAAVPVNGSVDVATPSPPPTPLPIPIPIQHMLQHPHDKRLHNNPSLSKPCVIIESNPARGVAPARIGFACTDARPGDLLCQFAGLDVALIARRRGSGHQLALVGLAKMCTHQGLRETGVHPAAAAAGKAGSGGDQGRWSGVVTVTVTAGVSLQEGKHHVVSVGNPDGWAIMVDPIGLWEVLRCS</sequence>
<dbReference type="PANTHER" id="PTHR24148:SF64">
    <property type="entry name" value="HETEROKARYON INCOMPATIBILITY DOMAIN-CONTAINING PROTEIN"/>
    <property type="match status" value="1"/>
</dbReference>
<name>A0A178ZK48_9EURO</name>
<dbReference type="PANTHER" id="PTHR24148">
    <property type="entry name" value="ANKYRIN REPEAT DOMAIN-CONTAINING PROTEIN 39 HOMOLOG-RELATED"/>
    <property type="match status" value="1"/>
</dbReference>
<dbReference type="EMBL" id="LVYI01000004">
    <property type="protein sequence ID" value="OAP60164.1"/>
    <property type="molecule type" value="Genomic_DNA"/>
</dbReference>
<keyword evidence="4" id="KW-1185">Reference proteome</keyword>
<dbReference type="AlphaFoldDB" id="A0A178ZK48"/>
<dbReference type="Pfam" id="PF06985">
    <property type="entry name" value="HET"/>
    <property type="match status" value="1"/>
</dbReference>
<comment type="caution">
    <text evidence="3">The sequence shown here is derived from an EMBL/GenBank/DDBJ whole genome shotgun (WGS) entry which is preliminary data.</text>
</comment>
<feature type="compositionally biased region" description="Low complexity" evidence="1">
    <location>
        <begin position="487"/>
        <end position="516"/>
    </location>
</feature>
<feature type="region of interest" description="Disordered" evidence="1">
    <location>
        <begin position="550"/>
        <end position="602"/>
    </location>
</feature>
<feature type="region of interest" description="Disordered" evidence="1">
    <location>
        <begin position="473"/>
        <end position="516"/>
    </location>
</feature>
<organism evidence="3 4">
    <name type="scientific">Fonsecaea erecta</name>
    <dbReference type="NCBI Taxonomy" id="1367422"/>
    <lineage>
        <taxon>Eukaryota</taxon>
        <taxon>Fungi</taxon>
        <taxon>Dikarya</taxon>
        <taxon>Ascomycota</taxon>
        <taxon>Pezizomycotina</taxon>
        <taxon>Eurotiomycetes</taxon>
        <taxon>Chaetothyriomycetidae</taxon>
        <taxon>Chaetothyriales</taxon>
        <taxon>Herpotrichiellaceae</taxon>
        <taxon>Fonsecaea</taxon>
    </lineage>
</organism>
<proteinExistence type="predicted"/>
<evidence type="ECO:0000313" key="4">
    <source>
        <dbReference type="Proteomes" id="UP000078343"/>
    </source>
</evidence>
<feature type="compositionally biased region" description="Low complexity" evidence="1">
    <location>
        <begin position="550"/>
        <end position="574"/>
    </location>
</feature>
<gene>
    <name evidence="3" type="ORF">AYL99_05166</name>
</gene>
<dbReference type="InterPro" id="IPR010730">
    <property type="entry name" value="HET"/>
</dbReference>
<feature type="domain" description="Heterokaryon incompatibility" evidence="2">
    <location>
        <begin position="48"/>
        <end position="230"/>
    </location>
</feature>
<accession>A0A178ZK48</accession>
<dbReference type="Proteomes" id="UP000078343">
    <property type="component" value="Unassembled WGS sequence"/>
</dbReference>
<evidence type="ECO:0000259" key="2">
    <source>
        <dbReference type="Pfam" id="PF06985"/>
    </source>
</evidence>
<reference evidence="3 4" key="1">
    <citation type="submission" date="2016-04" db="EMBL/GenBank/DDBJ databases">
        <title>Draft genome of Fonsecaea erecta CBS 125763.</title>
        <authorList>
            <person name="Weiss V.A."/>
            <person name="Vicente V.A."/>
            <person name="Raittz R.T."/>
            <person name="Moreno L.F."/>
            <person name="De Souza E.M."/>
            <person name="Pedrosa F.O."/>
            <person name="Steffens M.B."/>
            <person name="Faoro H."/>
            <person name="Tadra-Sfeir M.Z."/>
            <person name="Najafzadeh M.J."/>
            <person name="Felipe M.S."/>
            <person name="Teixeira M."/>
            <person name="Sun J."/>
            <person name="Xi L."/>
            <person name="Gomes R."/>
            <person name="De Azevedo C.M."/>
            <person name="Salgado C.G."/>
            <person name="Da Silva M.B."/>
            <person name="Nascimento M.F."/>
            <person name="Queiroz-Telles F."/>
            <person name="Attili D.S."/>
            <person name="Gorbushina A."/>
        </authorList>
    </citation>
    <scope>NUCLEOTIDE SEQUENCE [LARGE SCALE GENOMIC DNA]</scope>
    <source>
        <strain evidence="3 4">CBS 125763</strain>
    </source>
</reference>
<evidence type="ECO:0000256" key="1">
    <source>
        <dbReference type="SAM" id="MobiDB-lite"/>
    </source>
</evidence>
<dbReference type="STRING" id="1367422.A0A178ZK48"/>
<protein>
    <recommendedName>
        <fullName evidence="2">Heterokaryon incompatibility domain-containing protein</fullName>
    </recommendedName>
</protein>
<dbReference type="InterPro" id="IPR052895">
    <property type="entry name" value="HetReg/Transcr_Mod"/>
</dbReference>
<feature type="compositionally biased region" description="Pro residues" evidence="1">
    <location>
        <begin position="593"/>
        <end position="602"/>
    </location>
</feature>
<dbReference type="RefSeq" id="XP_018693531.1">
    <property type="nucleotide sequence ID" value="XM_018836678.1"/>
</dbReference>
<dbReference type="GeneID" id="30009334"/>